<gene>
    <name evidence="1" type="ORF">Slati_1689600</name>
</gene>
<reference evidence="1" key="2">
    <citation type="journal article" date="2024" name="Plant">
        <title>Genomic evolution and insights into agronomic trait innovations of Sesamum species.</title>
        <authorList>
            <person name="Miao H."/>
            <person name="Wang L."/>
            <person name="Qu L."/>
            <person name="Liu H."/>
            <person name="Sun Y."/>
            <person name="Le M."/>
            <person name="Wang Q."/>
            <person name="Wei S."/>
            <person name="Zheng Y."/>
            <person name="Lin W."/>
            <person name="Duan Y."/>
            <person name="Cao H."/>
            <person name="Xiong S."/>
            <person name="Wang X."/>
            <person name="Wei L."/>
            <person name="Li C."/>
            <person name="Ma Q."/>
            <person name="Ju M."/>
            <person name="Zhao R."/>
            <person name="Li G."/>
            <person name="Mu C."/>
            <person name="Tian Q."/>
            <person name="Mei H."/>
            <person name="Zhang T."/>
            <person name="Gao T."/>
            <person name="Zhang H."/>
        </authorList>
    </citation>
    <scope>NUCLEOTIDE SEQUENCE</scope>
    <source>
        <strain evidence="1">KEN1</strain>
    </source>
</reference>
<accession>A0AAW2WUR8</accession>
<dbReference type="EMBL" id="JACGWN010000006">
    <property type="protein sequence ID" value="KAL0445617.1"/>
    <property type="molecule type" value="Genomic_DNA"/>
</dbReference>
<name>A0AAW2WUR8_9LAMI</name>
<organism evidence="1">
    <name type="scientific">Sesamum latifolium</name>
    <dbReference type="NCBI Taxonomy" id="2727402"/>
    <lineage>
        <taxon>Eukaryota</taxon>
        <taxon>Viridiplantae</taxon>
        <taxon>Streptophyta</taxon>
        <taxon>Embryophyta</taxon>
        <taxon>Tracheophyta</taxon>
        <taxon>Spermatophyta</taxon>
        <taxon>Magnoliopsida</taxon>
        <taxon>eudicotyledons</taxon>
        <taxon>Gunneridae</taxon>
        <taxon>Pentapetalae</taxon>
        <taxon>asterids</taxon>
        <taxon>lamiids</taxon>
        <taxon>Lamiales</taxon>
        <taxon>Pedaliaceae</taxon>
        <taxon>Sesamum</taxon>
    </lineage>
</organism>
<comment type="caution">
    <text evidence="1">The sequence shown here is derived from an EMBL/GenBank/DDBJ whole genome shotgun (WGS) entry which is preliminary data.</text>
</comment>
<reference evidence="1" key="1">
    <citation type="submission" date="2020-06" db="EMBL/GenBank/DDBJ databases">
        <authorList>
            <person name="Li T."/>
            <person name="Hu X."/>
            <person name="Zhang T."/>
            <person name="Song X."/>
            <person name="Zhang H."/>
            <person name="Dai N."/>
            <person name="Sheng W."/>
            <person name="Hou X."/>
            <person name="Wei L."/>
        </authorList>
    </citation>
    <scope>NUCLEOTIDE SEQUENCE</scope>
    <source>
        <strain evidence="1">KEN1</strain>
        <tissue evidence="1">Leaf</tissue>
    </source>
</reference>
<protein>
    <submittedName>
        <fullName evidence="1">Uncharacterized protein</fullName>
    </submittedName>
</protein>
<sequence length="53" mass="6020">MDVDEPATYEEVVTSPKANEWITSMKEEMSSMVKNNVWELVDFPAGRKSIGNK</sequence>
<evidence type="ECO:0000313" key="1">
    <source>
        <dbReference type="EMBL" id="KAL0445617.1"/>
    </source>
</evidence>
<dbReference type="AlphaFoldDB" id="A0AAW2WUR8"/>
<proteinExistence type="predicted"/>